<dbReference type="EMBL" id="KL197759">
    <property type="protein sequence ID" value="KDQ50474.1"/>
    <property type="molecule type" value="Genomic_DNA"/>
</dbReference>
<evidence type="ECO:0000256" key="1">
    <source>
        <dbReference type="SAM" id="Phobius"/>
    </source>
</evidence>
<gene>
    <name evidence="2" type="ORF">JAAARDRAFT_41934</name>
</gene>
<evidence type="ECO:0000313" key="2">
    <source>
        <dbReference type="EMBL" id="KDQ50474.1"/>
    </source>
</evidence>
<keyword evidence="3" id="KW-1185">Reference proteome</keyword>
<sequence>MVSHHIIILRALEKNAWRYRKGATSPYHVRDKRQRLSKRFFLSMKDMIGRYSSTGNGGAGILSCIMIAIVLSQSASSSRNEEIRPYGLAEGDSLTLSGVN</sequence>
<reference evidence="3" key="1">
    <citation type="journal article" date="2014" name="Proc. Natl. Acad. Sci. U.S.A.">
        <title>Extensive sampling of basidiomycete genomes demonstrates inadequacy of the white-rot/brown-rot paradigm for wood decay fungi.</title>
        <authorList>
            <person name="Riley R."/>
            <person name="Salamov A.A."/>
            <person name="Brown D.W."/>
            <person name="Nagy L.G."/>
            <person name="Floudas D."/>
            <person name="Held B.W."/>
            <person name="Levasseur A."/>
            <person name="Lombard V."/>
            <person name="Morin E."/>
            <person name="Otillar R."/>
            <person name="Lindquist E.A."/>
            <person name="Sun H."/>
            <person name="LaButti K.M."/>
            <person name="Schmutz J."/>
            <person name="Jabbour D."/>
            <person name="Luo H."/>
            <person name="Baker S.E."/>
            <person name="Pisabarro A.G."/>
            <person name="Walton J.D."/>
            <person name="Blanchette R.A."/>
            <person name="Henrissat B."/>
            <person name="Martin F."/>
            <person name="Cullen D."/>
            <person name="Hibbett D.S."/>
            <person name="Grigoriev I.V."/>
        </authorList>
    </citation>
    <scope>NUCLEOTIDE SEQUENCE [LARGE SCALE GENOMIC DNA]</scope>
    <source>
        <strain evidence="3">MUCL 33604</strain>
    </source>
</reference>
<feature type="transmembrane region" description="Helical" evidence="1">
    <location>
        <begin position="48"/>
        <end position="71"/>
    </location>
</feature>
<organism evidence="2 3">
    <name type="scientific">Jaapia argillacea MUCL 33604</name>
    <dbReference type="NCBI Taxonomy" id="933084"/>
    <lineage>
        <taxon>Eukaryota</taxon>
        <taxon>Fungi</taxon>
        <taxon>Dikarya</taxon>
        <taxon>Basidiomycota</taxon>
        <taxon>Agaricomycotina</taxon>
        <taxon>Agaricomycetes</taxon>
        <taxon>Agaricomycetidae</taxon>
        <taxon>Jaapiales</taxon>
        <taxon>Jaapiaceae</taxon>
        <taxon>Jaapia</taxon>
    </lineage>
</organism>
<accession>A0A067P6U9</accession>
<keyword evidence="1" id="KW-1133">Transmembrane helix</keyword>
<name>A0A067P6U9_9AGAM</name>
<dbReference type="HOGENOM" id="CLU_2306553_0_0_1"/>
<dbReference type="Proteomes" id="UP000027265">
    <property type="component" value="Unassembled WGS sequence"/>
</dbReference>
<proteinExistence type="predicted"/>
<keyword evidence="1" id="KW-0812">Transmembrane</keyword>
<dbReference type="InParanoid" id="A0A067P6U9"/>
<protein>
    <submittedName>
        <fullName evidence="2">Uncharacterized protein</fullName>
    </submittedName>
</protein>
<keyword evidence="1" id="KW-0472">Membrane</keyword>
<evidence type="ECO:0000313" key="3">
    <source>
        <dbReference type="Proteomes" id="UP000027265"/>
    </source>
</evidence>
<dbReference type="AlphaFoldDB" id="A0A067P6U9"/>